<feature type="domain" description="HTH rpiR-type" evidence="4">
    <location>
        <begin position="1"/>
        <end position="65"/>
    </location>
</feature>
<evidence type="ECO:0000259" key="4">
    <source>
        <dbReference type="PROSITE" id="PS51071"/>
    </source>
</evidence>
<reference evidence="6 7" key="1">
    <citation type="submission" date="2018-09" db="EMBL/GenBank/DDBJ databases">
        <title>Whole genome sequencing of Microbacterium oryzae strain MB-10T.</title>
        <authorList>
            <person name="Das S.K."/>
        </authorList>
    </citation>
    <scope>NUCLEOTIDE SEQUENCE [LARGE SCALE GENOMIC DNA]</scope>
    <source>
        <strain evidence="6 7">MB-10</strain>
    </source>
</reference>
<sequence length="269" mass="27786">MLGAADLRIAEVLVERAADVVEMTAQQLADVVGVGRSSVVRLCQALGYRGFPQLRVALAAELAQRREEMTEETGTGALGAMQRGVARVARLVPELTSLLDAARLDSAVAAVVDARRLVVVASGLSGPLGVDLALRLTAQGRVAEYQPDALAQLIVARGLGAGDAVVAISASGSSRDTVAAADAAARAGAHVVAITSFHGTALARVSDDVLLVAGGASFREELEQTSRVAHAIFLEALVMAIGERLGARGARARARAFEAISEYLADEPE</sequence>
<dbReference type="OrthoDB" id="3770404at2"/>
<dbReference type="AlphaFoldDB" id="A0A6I6E4G2"/>
<dbReference type="PROSITE" id="PS51464">
    <property type="entry name" value="SIS"/>
    <property type="match status" value="1"/>
</dbReference>
<feature type="domain" description="SIS" evidence="5">
    <location>
        <begin position="107"/>
        <end position="247"/>
    </location>
</feature>
<dbReference type="InterPro" id="IPR000281">
    <property type="entry name" value="HTH_RpiR"/>
</dbReference>
<gene>
    <name evidence="6" type="ORF">D7D94_06980</name>
</gene>
<dbReference type="InterPro" id="IPR035472">
    <property type="entry name" value="RpiR-like_SIS"/>
</dbReference>
<dbReference type="EMBL" id="CP032550">
    <property type="protein sequence ID" value="QGU28849.1"/>
    <property type="molecule type" value="Genomic_DNA"/>
</dbReference>
<dbReference type="PROSITE" id="PS51071">
    <property type="entry name" value="HTH_RPIR"/>
    <property type="match status" value="1"/>
</dbReference>
<accession>A0A6I6E4G2</accession>
<evidence type="ECO:0000313" key="7">
    <source>
        <dbReference type="Proteomes" id="UP000422989"/>
    </source>
</evidence>
<dbReference type="Pfam" id="PF01418">
    <property type="entry name" value="HTH_6"/>
    <property type="match status" value="1"/>
</dbReference>
<dbReference type="GO" id="GO:0003700">
    <property type="term" value="F:DNA-binding transcription factor activity"/>
    <property type="evidence" value="ECO:0007669"/>
    <property type="project" value="InterPro"/>
</dbReference>
<evidence type="ECO:0000256" key="2">
    <source>
        <dbReference type="ARBA" id="ARBA00023125"/>
    </source>
</evidence>
<protein>
    <submittedName>
        <fullName evidence="6">MurR/RpiR family transcriptional regulator</fullName>
    </submittedName>
</protein>
<dbReference type="PANTHER" id="PTHR30514:SF1">
    <property type="entry name" value="HTH-TYPE TRANSCRIPTIONAL REGULATOR HEXR-RELATED"/>
    <property type="match status" value="1"/>
</dbReference>
<evidence type="ECO:0000256" key="3">
    <source>
        <dbReference type="ARBA" id="ARBA00023163"/>
    </source>
</evidence>
<dbReference type="InterPro" id="IPR009057">
    <property type="entry name" value="Homeodomain-like_sf"/>
</dbReference>
<evidence type="ECO:0000313" key="6">
    <source>
        <dbReference type="EMBL" id="QGU28849.1"/>
    </source>
</evidence>
<keyword evidence="1" id="KW-0805">Transcription regulation</keyword>
<keyword evidence="7" id="KW-1185">Reference proteome</keyword>
<dbReference type="PANTHER" id="PTHR30514">
    <property type="entry name" value="GLUCOKINASE"/>
    <property type="match status" value="1"/>
</dbReference>
<dbReference type="Gene3D" id="1.10.10.10">
    <property type="entry name" value="Winged helix-like DNA-binding domain superfamily/Winged helix DNA-binding domain"/>
    <property type="match status" value="1"/>
</dbReference>
<keyword evidence="3" id="KW-0804">Transcription</keyword>
<dbReference type="GO" id="GO:0097367">
    <property type="term" value="F:carbohydrate derivative binding"/>
    <property type="evidence" value="ECO:0007669"/>
    <property type="project" value="InterPro"/>
</dbReference>
<proteinExistence type="predicted"/>
<dbReference type="Proteomes" id="UP000422989">
    <property type="component" value="Chromosome"/>
</dbReference>
<dbReference type="InterPro" id="IPR001347">
    <property type="entry name" value="SIS_dom"/>
</dbReference>
<dbReference type="InterPro" id="IPR036388">
    <property type="entry name" value="WH-like_DNA-bd_sf"/>
</dbReference>
<evidence type="ECO:0000256" key="1">
    <source>
        <dbReference type="ARBA" id="ARBA00023015"/>
    </source>
</evidence>
<organism evidence="6 7">
    <name type="scientific">Microbacterium oryzae</name>
    <dbReference type="NCBI Taxonomy" id="743009"/>
    <lineage>
        <taxon>Bacteria</taxon>
        <taxon>Bacillati</taxon>
        <taxon>Actinomycetota</taxon>
        <taxon>Actinomycetes</taxon>
        <taxon>Micrococcales</taxon>
        <taxon>Microbacteriaceae</taxon>
        <taxon>Microbacterium</taxon>
    </lineage>
</organism>
<dbReference type="InterPro" id="IPR047640">
    <property type="entry name" value="RpiR-like"/>
</dbReference>
<dbReference type="SUPFAM" id="SSF53697">
    <property type="entry name" value="SIS domain"/>
    <property type="match status" value="1"/>
</dbReference>
<dbReference type="GO" id="GO:1901135">
    <property type="term" value="P:carbohydrate derivative metabolic process"/>
    <property type="evidence" value="ECO:0007669"/>
    <property type="project" value="InterPro"/>
</dbReference>
<keyword evidence="2" id="KW-0238">DNA-binding</keyword>
<dbReference type="Gene3D" id="3.40.50.10490">
    <property type="entry name" value="Glucose-6-phosphate isomerase like protein, domain 1"/>
    <property type="match status" value="1"/>
</dbReference>
<dbReference type="CDD" id="cd05013">
    <property type="entry name" value="SIS_RpiR"/>
    <property type="match status" value="1"/>
</dbReference>
<dbReference type="KEGG" id="moj:D7D94_06980"/>
<dbReference type="SUPFAM" id="SSF46689">
    <property type="entry name" value="Homeodomain-like"/>
    <property type="match status" value="1"/>
</dbReference>
<evidence type="ECO:0000259" key="5">
    <source>
        <dbReference type="PROSITE" id="PS51464"/>
    </source>
</evidence>
<dbReference type="Pfam" id="PF01380">
    <property type="entry name" value="SIS"/>
    <property type="match status" value="1"/>
</dbReference>
<name>A0A6I6E4G2_9MICO</name>
<dbReference type="GO" id="GO:0003677">
    <property type="term" value="F:DNA binding"/>
    <property type="evidence" value="ECO:0007669"/>
    <property type="project" value="UniProtKB-KW"/>
</dbReference>
<dbReference type="InterPro" id="IPR046348">
    <property type="entry name" value="SIS_dom_sf"/>
</dbReference>